<accession>A0AAX4JWX4</accession>
<keyword evidence="6" id="KW-1185">Reference proteome</keyword>
<dbReference type="RefSeq" id="XP_066076096.1">
    <property type="nucleotide sequence ID" value="XM_066219999.1"/>
</dbReference>
<evidence type="ECO:0000256" key="3">
    <source>
        <dbReference type="SAM" id="MobiDB-lite"/>
    </source>
</evidence>
<name>A0AAX4JWX4_9TREE</name>
<evidence type="ECO:0000256" key="2">
    <source>
        <dbReference type="ARBA" id="ARBA00023242"/>
    </source>
</evidence>
<evidence type="ECO:0000313" key="5">
    <source>
        <dbReference type="EMBL" id="WWC89333.1"/>
    </source>
</evidence>
<feature type="region of interest" description="Disordered" evidence="3">
    <location>
        <begin position="179"/>
        <end position="238"/>
    </location>
</feature>
<dbReference type="GeneID" id="91094924"/>
<feature type="compositionally biased region" description="Basic residues" evidence="3">
    <location>
        <begin position="210"/>
        <end position="220"/>
    </location>
</feature>
<dbReference type="Gene3D" id="1.10.340.30">
    <property type="entry name" value="Hypothetical protein, domain 2"/>
    <property type="match status" value="1"/>
</dbReference>
<feature type="domain" description="HhH-GPD" evidence="4">
    <location>
        <begin position="278"/>
        <end position="378"/>
    </location>
</feature>
<dbReference type="PANTHER" id="PTHR15074">
    <property type="entry name" value="METHYL-CPG-BINDING PROTEIN"/>
    <property type="match status" value="1"/>
</dbReference>
<dbReference type="PANTHER" id="PTHR15074:SF0">
    <property type="entry name" value="METHYL-CPG-BINDING DOMAIN PROTEIN 4-LIKE PROTEIN"/>
    <property type="match status" value="1"/>
</dbReference>
<feature type="region of interest" description="Disordered" evidence="3">
    <location>
        <begin position="467"/>
        <end position="497"/>
    </location>
</feature>
<proteinExistence type="predicted"/>
<dbReference type="GO" id="GO:0003824">
    <property type="term" value="F:catalytic activity"/>
    <property type="evidence" value="ECO:0007669"/>
    <property type="project" value="InterPro"/>
</dbReference>
<organism evidence="5 6">
    <name type="scientific">Kwoniella dendrophila CBS 6074</name>
    <dbReference type="NCBI Taxonomy" id="1295534"/>
    <lineage>
        <taxon>Eukaryota</taxon>
        <taxon>Fungi</taxon>
        <taxon>Dikarya</taxon>
        <taxon>Basidiomycota</taxon>
        <taxon>Agaricomycotina</taxon>
        <taxon>Tremellomycetes</taxon>
        <taxon>Tremellales</taxon>
        <taxon>Cryptococcaceae</taxon>
        <taxon>Kwoniella</taxon>
    </lineage>
</organism>
<dbReference type="InterPro" id="IPR045138">
    <property type="entry name" value="MeCP2/MBD4"/>
</dbReference>
<reference evidence="5 6" key="1">
    <citation type="submission" date="2024-01" db="EMBL/GenBank/DDBJ databases">
        <title>Comparative genomics of Cryptococcus and Kwoniella reveals pathogenesis evolution and contrasting modes of karyotype evolution via chromosome fusion or intercentromeric recombination.</title>
        <authorList>
            <person name="Coelho M.A."/>
            <person name="David-Palma M."/>
            <person name="Shea T."/>
            <person name="Bowers K."/>
            <person name="McGinley-Smith S."/>
            <person name="Mohammad A.W."/>
            <person name="Gnirke A."/>
            <person name="Yurkov A.M."/>
            <person name="Nowrousian M."/>
            <person name="Sun S."/>
            <person name="Cuomo C.A."/>
            <person name="Heitman J."/>
        </authorList>
    </citation>
    <scope>NUCLEOTIDE SEQUENCE [LARGE SCALE GENOMIC DNA]</scope>
    <source>
        <strain evidence="5 6">CBS 6074</strain>
    </source>
</reference>
<protein>
    <recommendedName>
        <fullName evidence="4">HhH-GPD domain-containing protein</fullName>
    </recommendedName>
</protein>
<comment type="subcellular location">
    <subcellularLocation>
        <location evidence="1">Nucleus</location>
    </subcellularLocation>
</comment>
<feature type="compositionally biased region" description="Polar residues" evidence="3">
    <location>
        <begin position="80"/>
        <end position="91"/>
    </location>
</feature>
<dbReference type="GO" id="GO:0006285">
    <property type="term" value="P:base-excision repair, AP site formation"/>
    <property type="evidence" value="ECO:0007669"/>
    <property type="project" value="UniProtKB-ARBA"/>
</dbReference>
<dbReference type="Pfam" id="PF00730">
    <property type="entry name" value="HhH-GPD"/>
    <property type="match status" value="1"/>
</dbReference>
<gene>
    <name evidence="5" type="ORF">L201_004254</name>
</gene>
<dbReference type="InterPro" id="IPR011257">
    <property type="entry name" value="DNA_glycosylase"/>
</dbReference>
<keyword evidence="2" id="KW-0539">Nucleus</keyword>
<dbReference type="GO" id="GO:0005634">
    <property type="term" value="C:nucleus"/>
    <property type="evidence" value="ECO:0007669"/>
    <property type="project" value="UniProtKB-SubCell"/>
</dbReference>
<dbReference type="GO" id="GO:0003677">
    <property type="term" value="F:DNA binding"/>
    <property type="evidence" value="ECO:0007669"/>
    <property type="project" value="InterPro"/>
</dbReference>
<feature type="region of interest" description="Disordered" evidence="3">
    <location>
        <begin position="75"/>
        <end position="158"/>
    </location>
</feature>
<feature type="compositionally biased region" description="Acidic residues" evidence="3">
    <location>
        <begin position="482"/>
        <end position="496"/>
    </location>
</feature>
<evidence type="ECO:0000259" key="4">
    <source>
        <dbReference type="Pfam" id="PF00730"/>
    </source>
</evidence>
<evidence type="ECO:0000313" key="6">
    <source>
        <dbReference type="Proteomes" id="UP001355207"/>
    </source>
</evidence>
<evidence type="ECO:0000256" key="1">
    <source>
        <dbReference type="ARBA" id="ARBA00004123"/>
    </source>
</evidence>
<dbReference type="InterPro" id="IPR003265">
    <property type="entry name" value="HhH-GPD_domain"/>
</dbReference>
<dbReference type="AlphaFoldDB" id="A0AAX4JWX4"/>
<dbReference type="SUPFAM" id="SSF48150">
    <property type="entry name" value="DNA-glycosylase"/>
    <property type="match status" value="1"/>
</dbReference>
<sequence>MLRALKSIGQWEHQYQCQSSQVNEIDQYILAITNLQIANEILSSLEVSRLHTEPEVNLWKKQSPYFIERHHKDNQENMRTRSQTSHNQNQLPCDDTIGNDRFSGSYNPPLSPPTTPINAKSKKRKSRTTLDEIIEEDRPPTPESLPSKKLRSGNKKKEVVVEIPSEIQVQIDTSKEGCKQIKTKKSRNPKDSDYDDDDYTNGKKESQSKSKSRSKSKKNTKVSVVINGNQDKDEKGTKAAEEIITKSESGIIENIGKIHLIQEKLRFNPWKMLIATSLLNKTSGRAARPILKILLERYPTPKALSEASIPDLAELLYPLGLFNQRASSLVRFSRQYLDLNWPLYQITNEALYTEDVPSLPLPLPNSDLSIQLQSIDKTDEDEEIKEAEEQNINVKKPSKQRKKKVILTYPEDPLKDVKVFHGSGTYASDSFRIYSNLLPGKGAPNQESKWLDKFERSKSRIRENGLNWNGSIDQISDHMSDEGDETDEEKEEEEEEEWRKVIPLDKELRRYLIWRWGIEGITYDIHAGPKIAKERDKKRLQYLLTKQP</sequence>
<dbReference type="Proteomes" id="UP001355207">
    <property type="component" value="Chromosome 5"/>
</dbReference>
<dbReference type="EMBL" id="CP144102">
    <property type="protein sequence ID" value="WWC89333.1"/>
    <property type="molecule type" value="Genomic_DNA"/>
</dbReference>